<dbReference type="EMBL" id="BKZW01000001">
    <property type="protein sequence ID" value="GER86336.1"/>
    <property type="molecule type" value="Genomic_DNA"/>
</dbReference>
<evidence type="ECO:0000259" key="8">
    <source>
        <dbReference type="PROSITE" id="PS50110"/>
    </source>
</evidence>
<dbReference type="RefSeq" id="WP_151754481.1">
    <property type="nucleotide sequence ID" value="NZ_BKZW01000001.1"/>
</dbReference>
<feature type="domain" description="Response regulatory" evidence="8">
    <location>
        <begin position="2"/>
        <end position="118"/>
    </location>
</feature>
<dbReference type="Gene3D" id="1.10.10.10">
    <property type="entry name" value="Winged helix-like DNA-binding domain superfamily/Winged helix DNA-binding domain"/>
    <property type="match status" value="1"/>
</dbReference>
<keyword evidence="3" id="KW-0805">Transcription regulation</keyword>
<evidence type="ECO:0000256" key="2">
    <source>
        <dbReference type="ARBA" id="ARBA00023012"/>
    </source>
</evidence>
<feature type="DNA-binding region" description="OmpR/PhoB-type" evidence="7">
    <location>
        <begin position="126"/>
        <end position="224"/>
    </location>
</feature>
<dbReference type="Gene3D" id="6.10.250.690">
    <property type="match status" value="1"/>
</dbReference>
<dbReference type="Proteomes" id="UP000326912">
    <property type="component" value="Unassembled WGS sequence"/>
</dbReference>
<dbReference type="GO" id="GO:0006355">
    <property type="term" value="P:regulation of DNA-templated transcription"/>
    <property type="evidence" value="ECO:0007669"/>
    <property type="project" value="InterPro"/>
</dbReference>
<dbReference type="InterPro" id="IPR039420">
    <property type="entry name" value="WalR-like"/>
</dbReference>
<evidence type="ECO:0000313" key="10">
    <source>
        <dbReference type="EMBL" id="GER86336.1"/>
    </source>
</evidence>
<dbReference type="InterPro" id="IPR001789">
    <property type="entry name" value="Sig_transdc_resp-reg_receiver"/>
</dbReference>
<dbReference type="InterPro" id="IPR016032">
    <property type="entry name" value="Sig_transdc_resp-reg_C-effctor"/>
</dbReference>
<proteinExistence type="predicted"/>
<dbReference type="Gene3D" id="3.40.50.2300">
    <property type="match status" value="1"/>
</dbReference>
<evidence type="ECO:0000259" key="9">
    <source>
        <dbReference type="PROSITE" id="PS51755"/>
    </source>
</evidence>
<dbReference type="CDD" id="cd19935">
    <property type="entry name" value="REC_OmpR_CusR-like"/>
    <property type="match status" value="1"/>
</dbReference>
<evidence type="ECO:0000256" key="4">
    <source>
        <dbReference type="ARBA" id="ARBA00023125"/>
    </source>
</evidence>
<keyword evidence="5" id="KW-0804">Transcription</keyword>
<dbReference type="PROSITE" id="PS51755">
    <property type="entry name" value="OMPR_PHOB"/>
    <property type="match status" value="1"/>
</dbReference>
<feature type="domain" description="OmpR/PhoB-type" evidence="9">
    <location>
        <begin position="126"/>
        <end position="224"/>
    </location>
</feature>
<dbReference type="SUPFAM" id="SSF52172">
    <property type="entry name" value="CheY-like"/>
    <property type="match status" value="1"/>
</dbReference>
<name>A0A5J4KMF1_9CHLR</name>
<dbReference type="SUPFAM" id="SSF46894">
    <property type="entry name" value="C-terminal effector domain of the bipartite response regulators"/>
    <property type="match status" value="1"/>
</dbReference>
<evidence type="ECO:0000256" key="1">
    <source>
        <dbReference type="ARBA" id="ARBA00022553"/>
    </source>
</evidence>
<evidence type="ECO:0000313" key="11">
    <source>
        <dbReference type="Proteomes" id="UP000326912"/>
    </source>
</evidence>
<dbReference type="GO" id="GO:0032993">
    <property type="term" value="C:protein-DNA complex"/>
    <property type="evidence" value="ECO:0007669"/>
    <property type="project" value="TreeGrafter"/>
</dbReference>
<dbReference type="GO" id="GO:0000156">
    <property type="term" value="F:phosphorelay response regulator activity"/>
    <property type="evidence" value="ECO:0007669"/>
    <property type="project" value="TreeGrafter"/>
</dbReference>
<dbReference type="FunFam" id="1.10.10.10:FF:000005">
    <property type="entry name" value="Two-component system response regulator"/>
    <property type="match status" value="1"/>
</dbReference>
<reference evidence="10 11" key="1">
    <citation type="submission" date="2019-10" db="EMBL/GenBank/DDBJ databases">
        <title>Dictyobacter vulcani sp. nov., within the class Ktedonobacteria, isolated from soil of volcanic Mt. Zao.</title>
        <authorList>
            <person name="Zheng Y."/>
            <person name="Wang C.M."/>
            <person name="Sakai Y."/>
            <person name="Abe K."/>
            <person name="Yokota A."/>
            <person name="Yabe S."/>
        </authorList>
    </citation>
    <scope>NUCLEOTIDE SEQUENCE [LARGE SCALE GENOMIC DNA]</scope>
    <source>
        <strain evidence="10 11">W12</strain>
    </source>
</reference>
<dbReference type="SMART" id="SM00448">
    <property type="entry name" value="REC"/>
    <property type="match status" value="1"/>
</dbReference>
<dbReference type="Pfam" id="PF00486">
    <property type="entry name" value="Trans_reg_C"/>
    <property type="match status" value="1"/>
</dbReference>
<dbReference type="GO" id="GO:0005829">
    <property type="term" value="C:cytosol"/>
    <property type="evidence" value="ECO:0007669"/>
    <property type="project" value="TreeGrafter"/>
</dbReference>
<feature type="modified residue" description="4-aspartylphosphate" evidence="6">
    <location>
        <position position="51"/>
    </location>
</feature>
<dbReference type="InterPro" id="IPR036388">
    <property type="entry name" value="WH-like_DNA-bd_sf"/>
</dbReference>
<protein>
    <submittedName>
        <fullName evidence="10">DNA-binding response regulator</fullName>
    </submittedName>
</protein>
<dbReference type="CDD" id="cd00383">
    <property type="entry name" value="trans_reg_C"/>
    <property type="match status" value="1"/>
</dbReference>
<evidence type="ECO:0000256" key="3">
    <source>
        <dbReference type="ARBA" id="ARBA00023015"/>
    </source>
</evidence>
<keyword evidence="2" id="KW-0902">Two-component regulatory system</keyword>
<dbReference type="AlphaFoldDB" id="A0A5J4KMF1"/>
<evidence type="ECO:0000256" key="7">
    <source>
        <dbReference type="PROSITE-ProRule" id="PRU01091"/>
    </source>
</evidence>
<evidence type="ECO:0000256" key="6">
    <source>
        <dbReference type="PROSITE-ProRule" id="PRU00169"/>
    </source>
</evidence>
<evidence type="ECO:0000256" key="5">
    <source>
        <dbReference type="ARBA" id="ARBA00023163"/>
    </source>
</evidence>
<dbReference type="Pfam" id="PF00072">
    <property type="entry name" value="Response_reg"/>
    <property type="match status" value="1"/>
</dbReference>
<comment type="caution">
    <text evidence="10">The sequence shown here is derived from an EMBL/GenBank/DDBJ whole genome shotgun (WGS) entry which is preliminary data.</text>
</comment>
<dbReference type="PROSITE" id="PS50110">
    <property type="entry name" value="RESPONSE_REGULATORY"/>
    <property type="match status" value="1"/>
</dbReference>
<keyword evidence="4 7" id="KW-0238">DNA-binding</keyword>
<dbReference type="PANTHER" id="PTHR48111">
    <property type="entry name" value="REGULATOR OF RPOS"/>
    <property type="match status" value="1"/>
</dbReference>
<accession>A0A5J4KMF1</accession>
<organism evidence="10 11">
    <name type="scientific">Dictyobacter vulcani</name>
    <dbReference type="NCBI Taxonomy" id="2607529"/>
    <lineage>
        <taxon>Bacteria</taxon>
        <taxon>Bacillati</taxon>
        <taxon>Chloroflexota</taxon>
        <taxon>Ktedonobacteria</taxon>
        <taxon>Ktedonobacterales</taxon>
        <taxon>Dictyobacteraceae</taxon>
        <taxon>Dictyobacter</taxon>
    </lineage>
</organism>
<gene>
    <name evidence="10" type="ORF">KDW_04980</name>
</gene>
<dbReference type="GO" id="GO:0000976">
    <property type="term" value="F:transcription cis-regulatory region binding"/>
    <property type="evidence" value="ECO:0007669"/>
    <property type="project" value="TreeGrafter"/>
</dbReference>
<sequence>MRLLVVEDHPVLGPDLKKGLERCHYLVDLVNSGEEALTRESDVPYDLIILDILLPGLSGREVCRRLREMHQHQQVPILFLTALGTVEDRIQGLDLGADDYLVKPFDFGELEARVRALLRRDGTPRTPVLRFADITLDTRTHEARRGERVIALSSKEYALLDFFLRHPHEILSRATIAEHVWDYDAEQFSNVIEVYVRYLRNKLCAAGEPNVIQTVCGSGYQLKEPIQ</sequence>
<dbReference type="SMART" id="SM00862">
    <property type="entry name" value="Trans_reg_C"/>
    <property type="match status" value="1"/>
</dbReference>
<dbReference type="InterPro" id="IPR001867">
    <property type="entry name" value="OmpR/PhoB-type_DNA-bd"/>
</dbReference>
<dbReference type="PANTHER" id="PTHR48111:SF22">
    <property type="entry name" value="REGULATOR OF RPOS"/>
    <property type="match status" value="1"/>
</dbReference>
<dbReference type="InterPro" id="IPR011006">
    <property type="entry name" value="CheY-like_superfamily"/>
</dbReference>
<keyword evidence="1 6" id="KW-0597">Phosphoprotein</keyword>
<keyword evidence="11" id="KW-1185">Reference proteome</keyword>